<feature type="compositionally biased region" description="Basic and acidic residues" evidence="1">
    <location>
        <begin position="59"/>
        <end position="74"/>
    </location>
</feature>
<protein>
    <recommendedName>
        <fullName evidence="5">Pentapeptide MXKDX repeat protein</fullName>
    </recommendedName>
</protein>
<name>J7IZW2_DESMD</name>
<keyword evidence="2" id="KW-0732">Signal</keyword>
<dbReference type="Proteomes" id="UP000005262">
    <property type="component" value="Chromosome"/>
</dbReference>
<feature type="chain" id="PRO_5039438980" description="Pentapeptide MXKDX repeat protein" evidence="2">
    <location>
        <begin position="21"/>
        <end position="97"/>
    </location>
</feature>
<organism evidence="3 4">
    <name type="scientific">Desulfosporosinus meridiei (strain ATCC BAA-275 / DSM 13257 / KCTC 12902 / NCIMB 13706 / S10)</name>
    <dbReference type="NCBI Taxonomy" id="768704"/>
    <lineage>
        <taxon>Bacteria</taxon>
        <taxon>Bacillati</taxon>
        <taxon>Bacillota</taxon>
        <taxon>Clostridia</taxon>
        <taxon>Eubacteriales</taxon>
        <taxon>Desulfitobacteriaceae</taxon>
        <taxon>Desulfosporosinus</taxon>
    </lineage>
</organism>
<feature type="signal peptide" evidence="2">
    <location>
        <begin position="1"/>
        <end position="20"/>
    </location>
</feature>
<dbReference type="KEGG" id="dmi:Desmer_2318"/>
<reference evidence="4" key="2">
    <citation type="submission" date="2012-08" db="EMBL/GenBank/DDBJ databases">
        <title>Finished genome of Desulfosporosinus meridiei DSM 13257.</title>
        <authorList>
            <person name="Huntemann M."/>
            <person name="Wei C.-L."/>
            <person name="Han J."/>
            <person name="Detter J.C."/>
            <person name="Han C."/>
            <person name="Davenport K."/>
            <person name="Daligault H."/>
            <person name="Erkkila T."/>
            <person name="Gu W."/>
            <person name="Munk A.C.C."/>
            <person name="Teshima H."/>
            <person name="Xu Y."/>
            <person name="Chain P."/>
            <person name="Tapia R."/>
            <person name="Chen A."/>
            <person name="Krypides N."/>
            <person name="Mavromatis K."/>
            <person name="Markowitz V."/>
            <person name="Szeto E."/>
            <person name="Ivanova N."/>
            <person name="Mikhailova N."/>
            <person name="Ovchinnikova G."/>
            <person name="Pagani I."/>
            <person name="Pati A."/>
            <person name="Goodwin L."/>
            <person name="Peters L."/>
            <person name="Pitluck S."/>
            <person name="Woyke T."/>
            <person name="Pester M."/>
            <person name="Spring S."/>
            <person name="Ollivier B."/>
            <person name="Rattei T."/>
            <person name="Klenk H.-P."/>
            <person name="Wagner M."/>
            <person name="Loy A."/>
        </authorList>
    </citation>
    <scope>NUCLEOTIDE SEQUENCE [LARGE SCALE GENOMIC DNA]</scope>
    <source>
        <strain evidence="4">ATCC BAA-275 / DSM 13257 / NCIMB 13706 / S10</strain>
    </source>
</reference>
<feature type="region of interest" description="Disordered" evidence="1">
    <location>
        <begin position="25"/>
        <end position="97"/>
    </location>
</feature>
<evidence type="ECO:0000256" key="2">
    <source>
        <dbReference type="SAM" id="SignalP"/>
    </source>
</evidence>
<dbReference type="OrthoDB" id="9953349at2"/>
<accession>J7IZW2</accession>
<dbReference type="RefSeq" id="WP_014903165.1">
    <property type="nucleotide sequence ID" value="NC_018515.1"/>
</dbReference>
<evidence type="ECO:0000256" key="1">
    <source>
        <dbReference type="SAM" id="MobiDB-lite"/>
    </source>
</evidence>
<dbReference type="HOGENOM" id="CLU_162533_0_0_9"/>
<evidence type="ECO:0000313" key="3">
    <source>
        <dbReference type="EMBL" id="AFQ44251.1"/>
    </source>
</evidence>
<sequence length="97" mass="10689">MKKQAAIFMLAAALAFPLTGCGSDKQKMGNESTVQNTEMKQDQNTMMDDKNAMNAGKDTMMDDKDAMNDGKDTMMDDNDVMNDSKDPMEDGMATDKM</sequence>
<gene>
    <name evidence="3" type="ordered locus">Desmer_2318</name>
</gene>
<dbReference type="EMBL" id="CP003629">
    <property type="protein sequence ID" value="AFQ44251.1"/>
    <property type="molecule type" value="Genomic_DNA"/>
</dbReference>
<evidence type="ECO:0000313" key="4">
    <source>
        <dbReference type="Proteomes" id="UP000005262"/>
    </source>
</evidence>
<evidence type="ECO:0008006" key="5">
    <source>
        <dbReference type="Google" id="ProtNLM"/>
    </source>
</evidence>
<feature type="compositionally biased region" description="Polar residues" evidence="1">
    <location>
        <begin position="29"/>
        <end position="46"/>
    </location>
</feature>
<feature type="compositionally biased region" description="Basic and acidic residues" evidence="1">
    <location>
        <begin position="82"/>
        <end position="97"/>
    </location>
</feature>
<reference evidence="3 4" key="1">
    <citation type="journal article" date="2012" name="J. Bacteriol.">
        <title>Complete genome sequences of Desulfosporosinus orientis DSM765T, Desulfosporosinus youngiae DSM17734T, Desulfosporosinus meridiei DSM13257T, and Desulfosporosinus acidiphilus DSM22704T.</title>
        <authorList>
            <person name="Pester M."/>
            <person name="Brambilla E."/>
            <person name="Alazard D."/>
            <person name="Rattei T."/>
            <person name="Weinmaier T."/>
            <person name="Han J."/>
            <person name="Lucas S."/>
            <person name="Lapidus A."/>
            <person name="Cheng J.F."/>
            <person name="Goodwin L."/>
            <person name="Pitluck S."/>
            <person name="Peters L."/>
            <person name="Ovchinnikova G."/>
            <person name="Teshima H."/>
            <person name="Detter J.C."/>
            <person name="Han C.S."/>
            <person name="Tapia R."/>
            <person name="Land M.L."/>
            <person name="Hauser L."/>
            <person name="Kyrpides N.C."/>
            <person name="Ivanova N.N."/>
            <person name="Pagani I."/>
            <person name="Huntmann M."/>
            <person name="Wei C.L."/>
            <person name="Davenport K.W."/>
            <person name="Daligault H."/>
            <person name="Chain P.S."/>
            <person name="Chen A."/>
            <person name="Mavromatis K."/>
            <person name="Markowitz V."/>
            <person name="Szeto E."/>
            <person name="Mikhailova N."/>
            <person name="Pati A."/>
            <person name="Wagner M."/>
            <person name="Woyke T."/>
            <person name="Ollivier B."/>
            <person name="Klenk H.P."/>
            <person name="Spring S."/>
            <person name="Loy A."/>
        </authorList>
    </citation>
    <scope>NUCLEOTIDE SEQUENCE [LARGE SCALE GENOMIC DNA]</scope>
    <source>
        <strain evidence="4">ATCC BAA-275 / DSM 13257 / NCIMB 13706 / S10</strain>
    </source>
</reference>
<dbReference type="AlphaFoldDB" id="J7IZW2"/>
<keyword evidence="4" id="KW-1185">Reference proteome</keyword>
<dbReference type="STRING" id="768704.Desmer_2318"/>
<proteinExistence type="predicted"/>